<reference evidence="1 2" key="1">
    <citation type="journal article" date="2021" name="BMC Biol.">
        <title>Horizontally acquired antibacterial genes associated with adaptive radiation of ladybird beetles.</title>
        <authorList>
            <person name="Li H.S."/>
            <person name="Tang X.F."/>
            <person name="Huang Y.H."/>
            <person name="Xu Z.Y."/>
            <person name="Chen M.L."/>
            <person name="Du X.Y."/>
            <person name="Qiu B.Y."/>
            <person name="Chen P.T."/>
            <person name="Zhang W."/>
            <person name="Slipinski A."/>
            <person name="Escalona H.E."/>
            <person name="Waterhouse R.M."/>
            <person name="Zwick A."/>
            <person name="Pang H."/>
        </authorList>
    </citation>
    <scope>NUCLEOTIDE SEQUENCE [LARGE SCALE GENOMIC DNA]</scope>
    <source>
        <strain evidence="1">SYSU2018</strain>
    </source>
</reference>
<dbReference type="AlphaFoldDB" id="A0ABD2NF77"/>
<organism evidence="1 2">
    <name type="scientific">Cryptolaemus montrouzieri</name>
    <dbReference type="NCBI Taxonomy" id="559131"/>
    <lineage>
        <taxon>Eukaryota</taxon>
        <taxon>Metazoa</taxon>
        <taxon>Ecdysozoa</taxon>
        <taxon>Arthropoda</taxon>
        <taxon>Hexapoda</taxon>
        <taxon>Insecta</taxon>
        <taxon>Pterygota</taxon>
        <taxon>Neoptera</taxon>
        <taxon>Endopterygota</taxon>
        <taxon>Coleoptera</taxon>
        <taxon>Polyphaga</taxon>
        <taxon>Cucujiformia</taxon>
        <taxon>Coccinelloidea</taxon>
        <taxon>Coccinellidae</taxon>
        <taxon>Scymninae</taxon>
        <taxon>Scymnini</taxon>
        <taxon>Cryptolaemus</taxon>
    </lineage>
</organism>
<comment type="caution">
    <text evidence="1">The sequence shown here is derived from an EMBL/GenBank/DDBJ whole genome shotgun (WGS) entry which is preliminary data.</text>
</comment>
<dbReference type="Proteomes" id="UP001516400">
    <property type="component" value="Unassembled WGS sequence"/>
</dbReference>
<sequence>MNLNINANLFLRLQRCANRVYFLWSKINEKFNLSFKNIEIDYSEEKGRPLAHKRLGFSSSEDADSNGALLKNFSLKTTPILQSPDSPYIFDFLFFLMLNRYTRERVLPQNEVILKLLEGLI</sequence>
<dbReference type="EMBL" id="JABFTP020000103">
    <property type="protein sequence ID" value="KAL3276881.1"/>
    <property type="molecule type" value="Genomic_DNA"/>
</dbReference>
<proteinExistence type="predicted"/>
<gene>
    <name evidence="1" type="ORF">HHI36_012252</name>
</gene>
<name>A0ABD2NF77_9CUCU</name>
<keyword evidence="2" id="KW-1185">Reference proteome</keyword>
<evidence type="ECO:0000313" key="1">
    <source>
        <dbReference type="EMBL" id="KAL3276881.1"/>
    </source>
</evidence>
<evidence type="ECO:0000313" key="2">
    <source>
        <dbReference type="Proteomes" id="UP001516400"/>
    </source>
</evidence>
<protein>
    <submittedName>
        <fullName evidence="1">Uncharacterized protein</fullName>
    </submittedName>
</protein>
<accession>A0ABD2NF77</accession>